<dbReference type="OrthoDB" id="5946976at2759"/>
<organism evidence="3 4">
    <name type="scientific">Branchiostoma lanceolatum</name>
    <name type="common">Common lancelet</name>
    <name type="synonym">Amphioxus lanceolatum</name>
    <dbReference type="NCBI Taxonomy" id="7740"/>
    <lineage>
        <taxon>Eukaryota</taxon>
        <taxon>Metazoa</taxon>
        <taxon>Chordata</taxon>
        <taxon>Cephalochordata</taxon>
        <taxon>Leptocardii</taxon>
        <taxon>Amphioxiformes</taxon>
        <taxon>Branchiostomatidae</taxon>
        <taxon>Branchiostoma</taxon>
    </lineage>
</organism>
<accession>A0A8K0ELS7</accession>
<proteinExistence type="predicted"/>
<dbReference type="InterPro" id="IPR012338">
    <property type="entry name" value="Beta-lactam/transpept-like"/>
</dbReference>
<sequence length="162" mass="18055">MANLRLVFVLLVGLSAAVTATLWRDLDGLDNFLQTVMACETRRPVGLTISVVKDGDVVFSRGYGKRDLRQGLPVDNRTLFGMGSVSKSFTVTLLASILAESDNVTWDTPIVDILGSDFRFRDEFLTKTTTLRDVLVHRTGLQAFSFDLIQYGMDIDRAEFAR</sequence>
<evidence type="ECO:0000259" key="2">
    <source>
        <dbReference type="Pfam" id="PF00144"/>
    </source>
</evidence>
<dbReference type="PANTHER" id="PTHR46825:SF15">
    <property type="entry name" value="BETA-LACTAMASE-RELATED DOMAIN-CONTAINING PROTEIN"/>
    <property type="match status" value="1"/>
</dbReference>
<feature type="signal peptide" evidence="1">
    <location>
        <begin position="1"/>
        <end position="20"/>
    </location>
</feature>
<reference evidence="3" key="1">
    <citation type="submission" date="2022-01" db="EMBL/GenBank/DDBJ databases">
        <authorList>
            <person name="Braso-Vives M."/>
        </authorList>
    </citation>
    <scope>NUCLEOTIDE SEQUENCE</scope>
</reference>
<name>A0A8K0ELS7_BRALA</name>
<dbReference type="EMBL" id="OV696688">
    <property type="protein sequence ID" value="CAH1256642.1"/>
    <property type="molecule type" value="Genomic_DNA"/>
</dbReference>
<dbReference type="Proteomes" id="UP000838412">
    <property type="component" value="Chromosome 3"/>
</dbReference>
<gene>
    <name evidence="3" type="primary">Hypp1689</name>
    <name evidence="3" type="ORF">BLAG_LOCUS14841</name>
</gene>
<dbReference type="PANTHER" id="PTHR46825">
    <property type="entry name" value="D-ALANYL-D-ALANINE-CARBOXYPEPTIDASE/ENDOPEPTIDASE AMPH"/>
    <property type="match status" value="1"/>
</dbReference>
<evidence type="ECO:0000256" key="1">
    <source>
        <dbReference type="SAM" id="SignalP"/>
    </source>
</evidence>
<feature type="chain" id="PRO_5035445057" evidence="1">
    <location>
        <begin position="21"/>
        <end position="162"/>
    </location>
</feature>
<keyword evidence="4" id="KW-1185">Reference proteome</keyword>
<protein>
    <submittedName>
        <fullName evidence="3">Hypp1689 protein</fullName>
    </submittedName>
</protein>
<evidence type="ECO:0000313" key="3">
    <source>
        <dbReference type="EMBL" id="CAH1256642.1"/>
    </source>
</evidence>
<dbReference type="Gene3D" id="3.40.710.10">
    <property type="entry name" value="DD-peptidase/beta-lactamase superfamily"/>
    <property type="match status" value="1"/>
</dbReference>
<feature type="domain" description="Beta-lactamase-related" evidence="2">
    <location>
        <begin position="34"/>
        <end position="144"/>
    </location>
</feature>
<dbReference type="InterPro" id="IPR001466">
    <property type="entry name" value="Beta-lactam-related"/>
</dbReference>
<dbReference type="AlphaFoldDB" id="A0A8K0ELS7"/>
<dbReference type="Pfam" id="PF00144">
    <property type="entry name" value="Beta-lactamase"/>
    <property type="match status" value="1"/>
</dbReference>
<dbReference type="SUPFAM" id="SSF56601">
    <property type="entry name" value="beta-lactamase/transpeptidase-like"/>
    <property type="match status" value="1"/>
</dbReference>
<evidence type="ECO:0000313" key="4">
    <source>
        <dbReference type="Proteomes" id="UP000838412"/>
    </source>
</evidence>
<keyword evidence="1" id="KW-0732">Signal</keyword>
<dbReference type="InterPro" id="IPR050491">
    <property type="entry name" value="AmpC-like"/>
</dbReference>